<accession>A0A6I4T5F9</accession>
<sequence>MHGVLLHPYQDDWPQRFIETRKWLRRVAPPEATIHHIGSTAVPGLAGKDVIDIQISVDTLDQVEPDDWLELGFQYRAGLSDHMPPGRQLPEEELVKYLFCYQNPRINVHIRERGRFNQRFALLNRDYLRSHQDVAAAYGAFKAELADHFPDDATSYSRIKDPVFDIMMGAANHWAKETGWQEPPED</sequence>
<dbReference type="PANTHER" id="PTHR34822">
    <property type="entry name" value="GRPB DOMAIN PROTEIN (AFU_ORTHOLOGUE AFUA_1G01530)"/>
    <property type="match status" value="1"/>
</dbReference>
<gene>
    <name evidence="1" type="ORF">GRI91_06415</name>
</gene>
<keyword evidence="2" id="KW-1185">Reference proteome</keyword>
<dbReference type="EMBL" id="WTYT01000002">
    <property type="protein sequence ID" value="MXO65381.1"/>
    <property type="molecule type" value="Genomic_DNA"/>
</dbReference>
<dbReference type="OrthoDB" id="9799092at2"/>
<dbReference type="Pfam" id="PF04229">
    <property type="entry name" value="GrpB"/>
    <property type="match status" value="1"/>
</dbReference>
<dbReference type="AlphaFoldDB" id="A0A6I4T5F9"/>
<organism evidence="1 2">
    <name type="scientific">Altericroceibacterium endophyticum</name>
    <dbReference type="NCBI Taxonomy" id="1808508"/>
    <lineage>
        <taxon>Bacteria</taxon>
        <taxon>Pseudomonadati</taxon>
        <taxon>Pseudomonadota</taxon>
        <taxon>Alphaproteobacteria</taxon>
        <taxon>Sphingomonadales</taxon>
        <taxon>Erythrobacteraceae</taxon>
        <taxon>Altericroceibacterium</taxon>
    </lineage>
</organism>
<dbReference type="SUPFAM" id="SSF81301">
    <property type="entry name" value="Nucleotidyltransferase"/>
    <property type="match status" value="1"/>
</dbReference>
<name>A0A6I4T5F9_9SPHN</name>
<dbReference type="InterPro" id="IPR043519">
    <property type="entry name" value="NT_sf"/>
</dbReference>
<dbReference type="Proteomes" id="UP000438476">
    <property type="component" value="Unassembled WGS sequence"/>
</dbReference>
<comment type="caution">
    <text evidence="1">The sequence shown here is derived from an EMBL/GenBank/DDBJ whole genome shotgun (WGS) entry which is preliminary data.</text>
</comment>
<proteinExistence type="predicted"/>
<dbReference type="InterPro" id="IPR007344">
    <property type="entry name" value="GrpB/CoaE"/>
</dbReference>
<dbReference type="PANTHER" id="PTHR34822:SF1">
    <property type="entry name" value="GRPB FAMILY PROTEIN"/>
    <property type="match status" value="1"/>
</dbReference>
<evidence type="ECO:0000313" key="2">
    <source>
        <dbReference type="Proteomes" id="UP000438476"/>
    </source>
</evidence>
<protein>
    <submittedName>
        <fullName evidence="1">GrpB family protein</fullName>
    </submittedName>
</protein>
<dbReference type="Gene3D" id="3.30.460.10">
    <property type="entry name" value="Beta Polymerase, domain 2"/>
    <property type="match status" value="1"/>
</dbReference>
<reference evidence="1 2" key="1">
    <citation type="submission" date="2019-12" db="EMBL/GenBank/DDBJ databases">
        <title>Genomic-based taxomic classification of the family Erythrobacteraceae.</title>
        <authorList>
            <person name="Xu L."/>
        </authorList>
    </citation>
    <scope>NUCLEOTIDE SEQUENCE [LARGE SCALE GENOMIC DNA]</scope>
    <source>
        <strain evidence="1 2">LMG 29518</strain>
    </source>
</reference>
<evidence type="ECO:0000313" key="1">
    <source>
        <dbReference type="EMBL" id="MXO65381.1"/>
    </source>
</evidence>